<comment type="similarity">
    <text evidence="1 5">Belongs to the peptidase S8 family.</text>
</comment>
<keyword evidence="9" id="KW-1185">Reference proteome</keyword>
<comment type="caution">
    <text evidence="5">Lacks conserved residue(s) required for the propagation of feature annotation.</text>
</comment>
<dbReference type="GO" id="GO:0004252">
    <property type="term" value="F:serine-type endopeptidase activity"/>
    <property type="evidence" value="ECO:0007669"/>
    <property type="project" value="InterPro"/>
</dbReference>
<dbReference type="PANTHER" id="PTHR43806">
    <property type="entry name" value="PEPTIDASE S8"/>
    <property type="match status" value="1"/>
</dbReference>
<evidence type="ECO:0000256" key="1">
    <source>
        <dbReference type="ARBA" id="ARBA00011073"/>
    </source>
</evidence>
<dbReference type="RefSeq" id="WP_179168810.1">
    <property type="nucleotide sequence ID" value="NZ_CP058529.1"/>
</dbReference>
<dbReference type="GO" id="GO:0006508">
    <property type="term" value="P:proteolysis"/>
    <property type="evidence" value="ECO:0007669"/>
    <property type="project" value="UniProtKB-KW"/>
</dbReference>
<keyword evidence="3" id="KW-0378">Hydrolase</keyword>
<name>A0A7D5KL53_9EURY</name>
<evidence type="ECO:0000256" key="6">
    <source>
        <dbReference type="SAM" id="MobiDB-lite"/>
    </source>
</evidence>
<dbReference type="Gene3D" id="2.60.120.380">
    <property type="match status" value="1"/>
</dbReference>
<sequence length="452" mass="45106">MNRAAPVLAVLVALASISIGLVGATGASGTDAYGGDVSPTVQGFVVGSPVDRSTGDPGVGDDAVRVGVIGSEFDSGHPTLDGRVVAHTQLSGSSFALDAPSASSHDTAVAEIVADRTDDAGLYLVGVGSQPSPAEYERAVDWLLGNDVDVIVDSGSYFPSTADGMEQISGAAERATESGAVFVTSAGNYGQSHWRGSPDDEGWVEFADGVQGNRLGDGALAGEVTLRLYWDGDADYDLYLYRDLAGPDDPVVAKSTRSSGNAEAIDATLSEGHYYVAVYARDAGEEPVDLFAAERSLAHAVGEGSTVAPADAAGVISVAAVDDSGTLRRYSSVSADVSAPGAADTAVAGRFDGTSAAAPVVAGAVASMQSDEALSPAKVEAILRDTADGDARAIDSEAALTAAANASSEGTPDAVAGTDADSGTTTAETTATADASAADVSTGTGWCPGSVP</sequence>
<dbReference type="Gene3D" id="3.40.50.200">
    <property type="entry name" value="Peptidase S8/S53 domain"/>
    <property type="match status" value="1"/>
</dbReference>
<gene>
    <name evidence="8" type="ORF">HUG10_06615</name>
</gene>
<dbReference type="InterPro" id="IPR015500">
    <property type="entry name" value="Peptidase_S8_subtilisin-rel"/>
</dbReference>
<dbReference type="Proteomes" id="UP000509750">
    <property type="component" value="Chromosome"/>
</dbReference>
<keyword evidence="2" id="KW-0645">Protease</keyword>
<evidence type="ECO:0000256" key="3">
    <source>
        <dbReference type="ARBA" id="ARBA00022801"/>
    </source>
</evidence>
<dbReference type="InterPro" id="IPR050131">
    <property type="entry name" value="Peptidase_S8_subtilisin-like"/>
</dbReference>
<evidence type="ECO:0000259" key="7">
    <source>
        <dbReference type="Pfam" id="PF00082"/>
    </source>
</evidence>
<dbReference type="PRINTS" id="PR00723">
    <property type="entry name" value="SUBTILISIN"/>
</dbReference>
<evidence type="ECO:0000256" key="5">
    <source>
        <dbReference type="PROSITE-ProRule" id="PRU01240"/>
    </source>
</evidence>
<reference evidence="8 9" key="1">
    <citation type="submission" date="2020-07" db="EMBL/GenBank/DDBJ databases">
        <title>Gai3-2, isolated from salt lake.</title>
        <authorList>
            <person name="Cui H."/>
            <person name="Shi X."/>
        </authorList>
    </citation>
    <scope>NUCLEOTIDE SEQUENCE [LARGE SCALE GENOMIC DNA]</scope>
    <source>
        <strain evidence="8 9">Gai3-2</strain>
    </source>
</reference>
<feature type="compositionally biased region" description="Low complexity" evidence="6">
    <location>
        <begin position="413"/>
        <end position="444"/>
    </location>
</feature>
<organism evidence="8 9">
    <name type="scientific">Halorarum halophilum</name>
    <dbReference type="NCBI Taxonomy" id="2743090"/>
    <lineage>
        <taxon>Archaea</taxon>
        <taxon>Methanobacteriati</taxon>
        <taxon>Methanobacteriota</taxon>
        <taxon>Stenosarchaea group</taxon>
        <taxon>Halobacteria</taxon>
        <taxon>Halobacteriales</taxon>
        <taxon>Haloferacaceae</taxon>
        <taxon>Halorarum</taxon>
    </lineage>
</organism>
<dbReference type="EMBL" id="CP058529">
    <property type="protein sequence ID" value="QLG27235.1"/>
    <property type="molecule type" value="Genomic_DNA"/>
</dbReference>
<proteinExistence type="inferred from homology"/>
<accession>A0A7D5KL53</accession>
<protein>
    <submittedName>
        <fullName evidence="8">S8 family serine peptidase</fullName>
    </submittedName>
</protein>
<feature type="domain" description="Peptidase S8/S53" evidence="7">
    <location>
        <begin position="304"/>
        <end position="392"/>
    </location>
</feature>
<dbReference type="Pfam" id="PF00082">
    <property type="entry name" value="Peptidase_S8"/>
    <property type="match status" value="2"/>
</dbReference>
<dbReference type="SUPFAM" id="SSF52743">
    <property type="entry name" value="Subtilisin-like"/>
    <property type="match status" value="1"/>
</dbReference>
<evidence type="ECO:0000256" key="4">
    <source>
        <dbReference type="ARBA" id="ARBA00022825"/>
    </source>
</evidence>
<dbReference type="PROSITE" id="PS51892">
    <property type="entry name" value="SUBTILASE"/>
    <property type="match status" value="1"/>
</dbReference>
<dbReference type="KEGG" id="halg:HUG10_06615"/>
<dbReference type="InterPro" id="IPR023828">
    <property type="entry name" value="Peptidase_S8_Ser-AS"/>
</dbReference>
<feature type="region of interest" description="Disordered" evidence="6">
    <location>
        <begin position="403"/>
        <end position="452"/>
    </location>
</feature>
<dbReference type="OrthoDB" id="341609at2157"/>
<dbReference type="AlphaFoldDB" id="A0A7D5KL53"/>
<dbReference type="InterPro" id="IPR000209">
    <property type="entry name" value="Peptidase_S8/S53_dom"/>
</dbReference>
<dbReference type="PROSITE" id="PS00138">
    <property type="entry name" value="SUBTILASE_SER"/>
    <property type="match status" value="1"/>
</dbReference>
<evidence type="ECO:0000256" key="2">
    <source>
        <dbReference type="ARBA" id="ARBA00022670"/>
    </source>
</evidence>
<evidence type="ECO:0000313" key="8">
    <source>
        <dbReference type="EMBL" id="QLG27235.1"/>
    </source>
</evidence>
<dbReference type="InterPro" id="IPR036852">
    <property type="entry name" value="Peptidase_S8/S53_dom_sf"/>
</dbReference>
<dbReference type="PANTHER" id="PTHR43806:SF11">
    <property type="entry name" value="CEREVISIN-RELATED"/>
    <property type="match status" value="1"/>
</dbReference>
<keyword evidence="4" id="KW-0720">Serine protease</keyword>
<dbReference type="GeneID" id="56028490"/>
<evidence type="ECO:0000313" key="9">
    <source>
        <dbReference type="Proteomes" id="UP000509750"/>
    </source>
</evidence>
<feature type="domain" description="Peptidase S8/S53" evidence="7">
    <location>
        <begin position="62"/>
        <end position="190"/>
    </location>
</feature>